<protein>
    <submittedName>
        <fullName evidence="2">Uncharacterized protein</fullName>
    </submittedName>
</protein>
<evidence type="ECO:0000313" key="3">
    <source>
        <dbReference type="Proteomes" id="UP001524642"/>
    </source>
</evidence>
<accession>A0ABT1XAA6</accession>
<dbReference type="Proteomes" id="UP001524642">
    <property type="component" value="Unassembled WGS sequence"/>
</dbReference>
<organism evidence="2 3">
    <name type="scientific">Roseomonas populi</name>
    <dbReference type="NCBI Taxonomy" id="3121582"/>
    <lineage>
        <taxon>Bacteria</taxon>
        <taxon>Pseudomonadati</taxon>
        <taxon>Pseudomonadota</taxon>
        <taxon>Alphaproteobacteria</taxon>
        <taxon>Acetobacterales</taxon>
        <taxon>Roseomonadaceae</taxon>
        <taxon>Roseomonas</taxon>
    </lineage>
</organism>
<sequence length="189" mass="19982">MDMRNAGPASPTIVPGSEQPASGSLRDLAFSIGTEVGGLAGRLSPATTTAIGDLVRGMNCYYSNLIEGHDTRPIDIDRALKDDFAGDARRRNLQLEAAAHIGVQAAIDAGELDHLAAPSALAVSARRGRAGALRARGPARRHRRPPPPPPLGTPLRGRERARHAPALPRPAAADRHRIGPLVRVPRPRA</sequence>
<keyword evidence="3" id="KW-1185">Reference proteome</keyword>
<evidence type="ECO:0000256" key="1">
    <source>
        <dbReference type="SAM" id="MobiDB-lite"/>
    </source>
</evidence>
<gene>
    <name evidence="2" type="ORF">NRP21_23555</name>
</gene>
<comment type="caution">
    <text evidence="2">The sequence shown here is derived from an EMBL/GenBank/DDBJ whole genome shotgun (WGS) entry which is preliminary data.</text>
</comment>
<evidence type="ECO:0000313" key="2">
    <source>
        <dbReference type="EMBL" id="MCR0985034.1"/>
    </source>
</evidence>
<proteinExistence type="predicted"/>
<dbReference type="EMBL" id="JANJOU010000028">
    <property type="protein sequence ID" value="MCR0985034.1"/>
    <property type="molecule type" value="Genomic_DNA"/>
</dbReference>
<feature type="region of interest" description="Disordered" evidence="1">
    <location>
        <begin position="126"/>
        <end position="189"/>
    </location>
</feature>
<feature type="region of interest" description="Disordered" evidence="1">
    <location>
        <begin position="1"/>
        <end position="21"/>
    </location>
</feature>
<name>A0ABT1XAA6_9PROT</name>
<reference evidence="2 3" key="1">
    <citation type="submission" date="2022-06" db="EMBL/GenBank/DDBJ databases">
        <title>Roseomonas CN29.</title>
        <authorList>
            <person name="Cheng Y."/>
            <person name="He X."/>
        </authorList>
    </citation>
    <scope>NUCLEOTIDE SEQUENCE [LARGE SCALE GENOMIC DNA]</scope>
    <source>
        <strain evidence="2 3">CN29</strain>
    </source>
</reference>